<organism evidence="2 3">
    <name type="scientific">Mycena metata</name>
    <dbReference type="NCBI Taxonomy" id="1033252"/>
    <lineage>
        <taxon>Eukaryota</taxon>
        <taxon>Fungi</taxon>
        <taxon>Dikarya</taxon>
        <taxon>Basidiomycota</taxon>
        <taxon>Agaricomycotina</taxon>
        <taxon>Agaricomycetes</taxon>
        <taxon>Agaricomycetidae</taxon>
        <taxon>Agaricales</taxon>
        <taxon>Marasmiineae</taxon>
        <taxon>Mycenaceae</taxon>
        <taxon>Mycena</taxon>
    </lineage>
</organism>
<feature type="transmembrane region" description="Helical" evidence="1">
    <location>
        <begin position="153"/>
        <end position="175"/>
    </location>
</feature>
<evidence type="ECO:0000313" key="3">
    <source>
        <dbReference type="Proteomes" id="UP001215598"/>
    </source>
</evidence>
<evidence type="ECO:0000313" key="2">
    <source>
        <dbReference type="EMBL" id="KAJ7758263.1"/>
    </source>
</evidence>
<reference evidence="2" key="1">
    <citation type="submission" date="2023-03" db="EMBL/GenBank/DDBJ databases">
        <title>Massive genome expansion in bonnet fungi (Mycena s.s.) driven by repeated elements and novel gene families across ecological guilds.</title>
        <authorList>
            <consortium name="Lawrence Berkeley National Laboratory"/>
            <person name="Harder C.B."/>
            <person name="Miyauchi S."/>
            <person name="Viragh M."/>
            <person name="Kuo A."/>
            <person name="Thoen E."/>
            <person name="Andreopoulos B."/>
            <person name="Lu D."/>
            <person name="Skrede I."/>
            <person name="Drula E."/>
            <person name="Henrissat B."/>
            <person name="Morin E."/>
            <person name="Kohler A."/>
            <person name="Barry K."/>
            <person name="LaButti K."/>
            <person name="Morin E."/>
            <person name="Salamov A."/>
            <person name="Lipzen A."/>
            <person name="Mereny Z."/>
            <person name="Hegedus B."/>
            <person name="Baldrian P."/>
            <person name="Stursova M."/>
            <person name="Weitz H."/>
            <person name="Taylor A."/>
            <person name="Grigoriev I.V."/>
            <person name="Nagy L.G."/>
            <person name="Martin F."/>
            <person name="Kauserud H."/>
        </authorList>
    </citation>
    <scope>NUCLEOTIDE SEQUENCE</scope>
    <source>
        <strain evidence="2">CBHHK182m</strain>
    </source>
</reference>
<comment type="caution">
    <text evidence="2">The sequence shown here is derived from an EMBL/GenBank/DDBJ whole genome shotgun (WGS) entry which is preliminary data.</text>
</comment>
<keyword evidence="1" id="KW-1133">Transmembrane helix</keyword>
<keyword evidence="1" id="KW-0472">Membrane</keyword>
<evidence type="ECO:0000256" key="1">
    <source>
        <dbReference type="SAM" id="Phobius"/>
    </source>
</evidence>
<proteinExistence type="predicted"/>
<protein>
    <submittedName>
        <fullName evidence="2">Uncharacterized protein</fullName>
    </submittedName>
</protein>
<dbReference type="EMBL" id="JARKIB010000042">
    <property type="protein sequence ID" value="KAJ7758263.1"/>
    <property type="molecule type" value="Genomic_DNA"/>
</dbReference>
<dbReference type="AlphaFoldDB" id="A0AAD7J993"/>
<keyword evidence="3" id="KW-1185">Reference proteome</keyword>
<sequence length="301" mass="32536">MGVIVDHAFMLVASWMNCLLLMLESFLLALYFQRSSRPRLHRLGVALIFALDVLCSGAICTQVYSSVLMPPCDAFLFTDAYFRALSVIVFTTNTTAALAQSFLCLLYFNLTKNRPFSAFLVFTIALHLTVSCTSAIMLNFVKSEPDKVILTARIGAFSCAATDTMIAVALLSTFIRMNTATAMRDSTHSLLRRLMVLFFTSGVAVASTTLLTLILGLKKSPASYLFIFAQGRVYALTILGNFVMGVAAQDAVTTALSVPTTTITGVVFHVAYDGGVDSGGTSNHSRHTVVMDVTVGENTPD</sequence>
<gene>
    <name evidence="2" type="ORF">B0H16DRAFT_1821512</name>
</gene>
<feature type="transmembrane region" description="Helical" evidence="1">
    <location>
        <begin position="223"/>
        <end position="244"/>
    </location>
</feature>
<dbReference type="Proteomes" id="UP001215598">
    <property type="component" value="Unassembled WGS sequence"/>
</dbReference>
<feature type="transmembrane region" description="Helical" evidence="1">
    <location>
        <begin position="120"/>
        <end position="141"/>
    </location>
</feature>
<feature type="transmembrane region" description="Helical" evidence="1">
    <location>
        <begin position="44"/>
        <end position="64"/>
    </location>
</feature>
<name>A0AAD7J993_9AGAR</name>
<keyword evidence="1" id="KW-0812">Transmembrane</keyword>
<accession>A0AAD7J993</accession>
<feature type="transmembrane region" description="Helical" evidence="1">
    <location>
        <begin position="196"/>
        <end position="217"/>
    </location>
</feature>
<feature type="transmembrane region" description="Helical" evidence="1">
    <location>
        <begin position="84"/>
        <end position="108"/>
    </location>
</feature>
<feature type="transmembrane region" description="Helical" evidence="1">
    <location>
        <begin position="12"/>
        <end position="32"/>
    </location>
</feature>